<feature type="transmembrane region" description="Helical" evidence="1">
    <location>
        <begin position="64"/>
        <end position="82"/>
    </location>
</feature>
<proteinExistence type="predicted"/>
<feature type="transmembrane region" description="Helical" evidence="1">
    <location>
        <begin position="6"/>
        <end position="21"/>
    </location>
</feature>
<feature type="transmembrane region" description="Helical" evidence="1">
    <location>
        <begin position="89"/>
        <end position="109"/>
    </location>
</feature>
<evidence type="ECO:0000256" key="1">
    <source>
        <dbReference type="SAM" id="Phobius"/>
    </source>
</evidence>
<name>A0A6C0IDL3_9ZZZZ</name>
<protein>
    <recommendedName>
        <fullName evidence="3">EamA domain-containing protein</fullName>
    </recommendedName>
</protein>
<accession>A0A6C0IDL3</accession>
<dbReference type="EMBL" id="MN740144">
    <property type="protein sequence ID" value="QHT89633.1"/>
    <property type="molecule type" value="Genomic_DNA"/>
</dbReference>
<evidence type="ECO:0000313" key="2">
    <source>
        <dbReference type="EMBL" id="QHT89633.1"/>
    </source>
</evidence>
<evidence type="ECO:0008006" key="3">
    <source>
        <dbReference type="Google" id="ProtNLM"/>
    </source>
</evidence>
<keyword evidence="1" id="KW-1133">Transmembrane helix</keyword>
<sequence length="150" mass="17257">MNWIYLSIAHSIIVAMMILYIKYNNIPLIVFPIIINIIVGIISIIYFILYLKEDFAMEFAKPKYYLYSVVVLFVNILGHYIIKVCPNPAYFRIFVSLQIIILLLATIYITQDYNISTQTMLGIFCGCAAIILISSDDNNLKDNNKSSIRL</sequence>
<keyword evidence="1" id="KW-0472">Membrane</keyword>
<feature type="transmembrane region" description="Helical" evidence="1">
    <location>
        <begin position="28"/>
        <end position="49"/>
    </location>
</feature>
<feature type="transmembrane region" description="Helical" evidence="1">
    <location>
        <begin position="115"/>
        <end position="135"/>
    </location>
</feature>
<keyword evidence="1" id="KW-0812">Transmembrane</keyword>
<organism evidence="2">
    <name type="scientific">viral metagenome</name>
    <dbReference type="NCBI Taxonomy" id="1070528"/>
    <lineage>
        <taxon>unclassified sequences</taxon>
        <taxon>metagenomes</taxon>
        <taxon>organismal metagenomes</taxon>
    </lineage>
</organism>
<dbReference type="AlphaFoldDB" id="A0A6C0IDL3"/>
<reference evidence="2" key="1">
    <citation type="journal article" date="2020" name="Nature">
        <title>Giant virus diversity and host interactions through global metagenomics.</title>
        <authorList>
            <person name="Schulz F."/>
            <person name="Roux S."/>
            <person name="Paez-Espino D."/>
            <person name="Jungbluth S."/>
            <person name="Walsh D.A."/>
            <person name="Denef V.J."/>
            <person name="McMahon K.D."/>
            <person name="Konstantinidis K.T."/>
            <person name="Eloe-Fadrosh E.A."/>
            <person name="Kyrpides N.C."/>
            <person name="Woyke T."/>
        </authorList>
    </citation>
    <scope>NUCLEOTIDE SEQUENCE</scope>
    <source>
        <strain evidence="2">GVMAG-M-3300023184-60</strain>
    </source>
</reference>